<evidence type="ECO:0000313" key="3">
    <source>
        <dbReference type="EMBL" id="NDL56373.1"/>
    </source>
</evidence>
<dbReference type="Pfam" id="PF25362">
    <property type="entry name" value="bPH_11"/>
    <property type="match status" value="1"/>
</dbReference>
<keyword evidence="1" id="KW-1133">Transmembrane helix</keyword>
<dbReference type="InterPro" id="IPR057446">
    <property type="entry name" value="PH_bac"/>
</dbReference>
<keyword evidence="4" id="KW-1185">Reference proteome</keyword>
<dbReference type="EMBL" id="WLZY01000001">
    <property type="protein sequence ID" value="NDL56373.1"/>
    <property type="molecule type" value="Genomic_DNA"/>
</dbReference>
<comment type="caution">
    <text evidence="3">The sequence shown here is derived from an EMBL/GenBank/DDBJ whole genome shotgun (WGS) entry which is preliminary data.</text>
</comment>
<dbReference type="Proteomes" id="UP000460435">
    <property type="component" value="Unassembled WGS sequence"/>
</dbReference>
<evidence type="ECO:0000313" key="4">
    <source>
        <dbReference type="Proteomes" id="UP000460435"/>
    </source>
</evidence>
<evidence type="ECO:0000259" key="2">
    <source>
        <dbReference type="Pfam" id="PF25362"/>
    </source>
</evidence>
<feature type="transmembrane region" description="Helical" evidence="1">
    <location>
        <begin position="6"/>
        <end position="25"/>
    </location>
</feature>
<evidence type="ECO:0000256" key="1">
    <source>
        <dbReference type="SAM" id="Phobius"/>
    </source>
</evidence>
<dbReference type="RefSeq" id="WP_162448966.1">
    <property type="nucleotide sequence ID" value="NZ_WLZY01000001.1"/>
</dbReference>
<proteinExistence type="predicted"/>
<keyword evidence="1" id="KW-0472">Membrane</keyword>
<gene>
    <name evidence="3" type="ORF">F7O44_04725</name>
</gene>
<organism evidence="3 4">
    <name type="scientific">Phytoactinopolyspora mesophila</name>
    <dbReference type="NCBI Taxonomy" id="2650750"/>
    <lineage>
        <taxon>Bacteria</taxon>
        <taxon>Bacillati</taxon>
        <taxon>Actinomycetota</taxon>
        <taxon>Actinomycetes</taxon>
        <taxon>Jiangellales</taxon>
        <taxon>Jiangellaceae</taxon>
        <taxon>Phytoactinopolyspora</taxon>
    </lineage>
</organism>
<name>A0A7K3LZB4_9ACTN</name>
<dbReference type="AlphaFoldDB" id="A0A7K3LZB4"/>
<reference evidence="3 4" key="1">
    <citation type="submission" date="2019-11" db="EMBL/GenBank/DDBJ databases">
        <authorList>
            <person name="Li X.-J."/>
            <person name="Feng X.-M."/>
        </authorList>
    </citation>
    <scope>NUCLEOTIDE SEQUENCE [LARGE SCALE GENOMIC DNA]</scope>
    <source>
        <strain evidence="3 4">XMNu-373</strain>
    </source>
</reference>
<keyword evidence="1" id="KW-0812">Transmembrane</keyword>
<feature type="domain" description="PH" evidence="2">
    <location>
        <begin position="34"/>
        <end position="153"/>
    </location>
</feature>
<accession>A0A7K3LZB4</accession>
<sequence length="166" mass="17971">MRTVLAVLILALVLVGSYLLMWRGWRRRASRHRDLPEPPRELPPAESVFGPVAGTYLGTTTSGDWLDRVVAHGLGRRGAASITVTEAGATIERSSEPALSIPAAALRAVRIDRAAAGKAVRRPEYLIITWVHGGYELDTALRPHQQSDLTRLQPAVASLGAHRAAE</sequence>
<protein>
    <recommendedName>
        <fullName evidence="2">PH domain-containing protein</fullName>
    </recommendedName>
</protein>